<dbReference type="InterPro" id="IPR036388">
    <property type="entry name" value="WH-like_DNA-bd_sf"/>
</dbReference>
<proteinExistence type="predicted"/>
<dbReference type="GO" id="GO:0003677">
    <property type="term" value="F:DNA binding"/>
    <property type="evidence" value="ECO:0007669"/>
    <property type="project" value="UniProtKB-UniRule"/>
</dbReference>
<gene>
    <name evidence="5" type="ORF">FNH06_09315</name>
</gene>
<sequence>MAGRAVTLGGPKPRLLLAALLLQPNVVVSTDALVEVLWPGSAPRSAAANIRTYVHSLRRRLAEAAPELEERIHGRAGGYVVTVFRKSSIPHCSNGTSPLPKPHRTRTRRSPLSAAPPRSGAGTCWRTFPTATKGICVDPGTWFDAELRTGVALVELAAAWGLDDLTWRLTAAFTPYFDLRGHHDDWQHTHEIALAAARRAGNLHGQPIVLRNLGQIDLYRDAGLGTVRHVGGQNDRALDHRHETLALFARAGDPHGEAAARIAVGTVWLAQNCYATADRWFSDAYELAAGIGDRHRESHALQRLALLHQSRGNLGAAREELDRAIAIFDELGDDHCVGYAHQSPGRLYLVSGDLAHARLLLVNSLSVHQRNGDHRSEAEAAELLERLEQPVKAREYLLLSLGIWRNLQAGVQEAALTERLRALGGAVDLLSMPGA</sequence>
<dbReference type="SUPFAM" id="SSF46894">
    <property type="entry name" value="C-terminal effector domain of the bipartite response regulators"/>
    <property type="match status" value="1"/>
</dbReference>
<dbReference type="PANTHER" id="PTHR10098">
    <property type="entry name" value="RAPSYN-RELATED"/>
    <property type="match status" value="1"/>
</dbReference>
<dbReference type="Gene3D" id="1.25.40.10">
    <property type="entry name" value="Tetratricopeptide repeat domain"/>
    <property type="match status" value="1"/>
</dbReference>
<evidence type="ECO:0000256" key="2">
    <source>
        <dbReference type="PROSITE-ProRule" id="PRU01091"/>
    </source>
</evidence>
<accession>A0A558AHE7</accession>
<feature type="domain" description="OmpR/PhoB-type" evidence="4">
    <location>
        <begin position="1"/>
        <end position="83"/>
    </location>
</feature>
<feature type="region of interest" description="Disordered" evidence="3">
    <location>
        <begin position="92"/>
        <end position="123"/>
    </location>
</feature>
<evidence type="ECO:0000259" key="4">
    <source>
        <dbReference type="PROSITE" id="PS51755"/>
    </source>
</evidence>
<evidence type="ECO:0000313" key="6">
    <source>
        <dbReference type="Proteomes" id="UP000318578"/>
    </source>
</evidence>
<evidence type="ECO:0000313" key="5">
    <source>
        <dbReference type="EMBL" id="TVT23688.1"/>
    </source>
</evidence>
<dbReference type="PANTHER" id="PTHR10098:SF108">
    <property type="entry name" value="TETRATRICOPEPTIDE REPEAT PROTEIN 28"/>
    <property type="match status" value="1"/>
</dbReference>
<dbReference type="Proteomes" id="UP000318578">
    <property type="component" value="Unassembled WGS sequence"/>
</dbReference>
<dbReference type="EMBL" id="VJZA01000010">
    <property type="protein sequence ID" value="TVT23688.1"/>
    <property type="molecule type" value="Genomic_DNA"/>
</dbReference>
<dbReference type="Pfam" id="PF00486">
    <property type="entry name" value="Trans_reg_C"/>
    <property type="match status" value="1"/>
</dbReference>
<dbReference type="OrthoDB" id="3587032at2"/>
<protein>
    <recommendedName>
        <fullName evidence="4">OmpR/PhoB-type domain-containing protein</fullName>
    </recommendedName>
</protein>
<comment type="caution">
    <text evidence="5">The sequence shown here is derived from an EMBL/GenBank/DDBJ whole genome shotgun (WGS) entry which is preliminary data.</text>
</comment>
<keyword evidence="1 2" id="KW-0238">DNA-binding</keyword>
<dbReference type="AlphaFoldDB" id="A0A558AHE7"/>
<dbReference type="InterPro" id="IPR011990">
    <property type="entry name" value="TPR-like_helical_dom_sf"/>
</dbReference>
<organism evidence="5 6">
    <name type="scientific">Amycolatopsis acidiphila</name>
    <dbReference type="NCBI Taxonomy" id="715473"/>
    <lineage>
        <taxon>Bacteria</taxon>
        <taxon>Bacillati</taxon>
        <taxon>Actinomycetota</taxon>
        <taxon>Actinomycetes</taxon>
        <taxon>Pseudonocardiales</taxon>
        <taxon>Pseudonocardiaceae</taxon>
        <taxon>Amycolatopsis</taxon>
    </lineage>
</organism>
<dbReference type="PROSITE" id="PS51755">
    <property type="entry name" value="OMPR_PHOB"/>
    <property type="match status" value="1"/>
</dbReference>
<evidence type="ECO:0000256" key="3">
    <source>
        <dbReference type="SAM" id="MobiDB-lite"/>
    </source>
</evidence>
<dbReference type="GO" id="GO:0000160">
    <property type="term" value="P:phosphorelay signal transduction system"/>
    <property type="evidence" value="ECO:0007669"/>
    <property type="project" value="InterPro"/>
</dbReference>
<dbReference type="InterPro" id="IPR001867">
    <property type="entry name" value="OmpR/PhoB-type_DNA-bd"/>
</dbReference>
<dbReference type="InterPro" id="IPR016032">
    <property type="entry name" value="Sig_transdc_resp-reg_C-effctor"/>
</dbReference>
<dbReference type="Gene3D" id="1.10.10.10">
    <property type="entry name" value="Winged helix-like DNA-binding domain superfamily/Winged helix DNA-binding domain"/>
    <property type="match status" value="1"/>
</dbReference>
<dbReference type="GO" id="GO:0006355">
    <property type="term" value="P:regulation of DNA-templated transcription"/>
    <property type="evidence" value="ECO:0007669"/>
    <property type="project" value="InterPro"/>
</dbReference>
<feature type="DNA-binding region" description="OmpR/PhoB-type" evidence="2">
    <location>
        <begin position="1"/>
        <end position="83"/>
    </location>
</feature>
<keyword evidence="6" id="KW-1185">Reference proteome</keyword>
<dbReference type="SUPFAM" id="SSF48452">
    <property type="entry name" value="TPR-like"/>
    <property type="match status" value="1"/>
</dbReference>
<reference evidence="5 6" key="1">
    <citation type="submission" date="2019-07" db="EMBL/GenBank/DDBJ databases">
        <title>New species of Amycolatopsis and Streptomyces.</title>
        <authorList>
            <person name="Duangmal K."/>
            <person name="Teo W.F.A."/>
            <person name="Lipun K."/>
        </authorList>
    </citation>
    <scope>NUCLEOTIDE SEQUENCE [LARGE SCALE GENOMIC DNA]</scope>
    <source>
        <strain evidence="5 6">JCM 30562</strain>
    </source>
</reference>
<evidence type="ECO:0000256" key="1">
    <source>
        <dbReference type="ARBA" id="ARBA00023125"/>
    </source>
</evidence>
<name>A0A558AHE7_9PSEU</name>
<dbReference type="SMART" id="SM00862">
    <property type="entry name" value="Trans_reg_C"/>
    <property type="match status" value="1"/>
</dbReference>